<dbReference type="PANTHER" id="PTHR42837">
    <property type="entry name" value="REGULATOR OF SIGMA-E PROTEASE RSEP"/>
    <property type="match status" value="1"/>
</dbReference>
<evidence type="ECO:0000313" key="12">
    <source>
        <dbReference type="EMBL" id="MPL62151.1"/>
    </source>
</evidence>
<dbReference type="EC" id="3.4.24.-" evidence="12"/>
<dbReference type="GO" id="GO:0004222">
    <property type="term" value="F:metalloendopeptidase activity"/>
    <property type="evidence" value="ECO:0007669"/>
    <property type="project" value="InterPro"/>
</dbReference>
<dbReference type="PANTHER" id="PTHR42837:SF2">
    <property type="entry name" value="MEMBRANE METALLOPROTEASE ARASP2, CHLOROPLASTIC-RELATED"/>
    <property type="match status" value="1"/>
</dbReference>
<evidence type="ECO:0000256" key="4">
    <source>
        <dbReference type="ARBA" id="ARBA00022692"/>
    </source>
</evidence>
<dbReference type="CDD" id="cd06163">
    <property type="entry name" value="S2P-M50_PDZ_RseP-like"/>
    <property type="match status" value="2"/>
</dbReference>
<evidence type="ECO:0000256" key="3">
    <source>
        <dbReference type="ARBA" id="ARBA00022670"/>
    </source>
</evidence>
<dbReference type="EMBL" id="VSSQ01000017">
    <property type="protein sequence ID" value="MPL62151.1"/>
    <property type="molecule type" value="Genomic_DNA"/>
</dbReference>
<gene>
    <name evidence="12" type="ORF">SDC9_07754</name>
</gene>
<organism evidence="12">
    <name type="scientific">bioreactor metagenome</name>
    <dbReference type="NCBI Taxonomy" id="1076179"/>
    <lineage>
        <taxon>unclassified sequences</taxon>
        <taxon>metagenomes</taxon>
        <taxon>ecological metagenomes</taxon>
    </lineage>
</organism>
<evidence type="ECO:0000256" key="7">
    <source>
        <dbReference type="ARBA" id="ARBA00022989"/>
    </source>
</evidence>
<dbReference type="SUPFAM" id="SSF50156">
    <property type="entry name" value="PDZ domain-like"/>
    <property type="match status" value="1"/>
</dbReference>
<reference evidence="12" key="1">
    <citation type="submission" date="2019-08" db="EMBL/GenBank/DDBJ databases">
        <authorList>
            <person name="Kucharzyk K."/>
            <person name="Murdoch R.W."/>
            <person name="Higgins S."/>
            <person name="Loffler F."/>
        </authorList>
    </citation>
    <scope>NUCLEOTIDE SEQUENCE</scope>
</reference>
<protein>
    <submittedName>
        <fullName evidence="12">Putative zinc metalloprotease</fullName>
        <ecNumber evidence="12">3.4.24.-</ecNumber>
    </submittedName>
</protein>
<accession>A0A644T8B2</accession>
<keyword evidence="7 10" id="KW-1133">Transmembrane helix</keyword>
<sequence length="407" mass="44620">MTILIFIAILLVLVLVHEAGHFFAAKSSGVRVDEFAFGFPPRLFSKTKGETTYSFNAIPVGGYVKIYGENGMDEKNSSENKEEGEIFENKPKPDLKRSFAHKHPLIKIFILSAGVIMNLILAYILITASVYSTTTFAIDRNSEEYQTFVDEGRIRNETVLIANVVKNSPAEMAGLKVGDEVQKITLNAEDVIGQVDNQKTIDINKASGEEITEAVSKAINDTEAKHGDSITVYYKNKKGEDLSTTLAGVYNVEGNKDKKMIGVAFAKTATINLKFSEAVKMGFDKTVEFTKLTLVGFKDLFVNLFTKGSISQDIAGPVGIFGMVGEAKTLGFSYLLLFSAVLSISLAIFNILPFPALDGGRILFVLIEWISGKKIPEKWQGILNGAGFIILILLMVVVTVKDVLKLF</sequence>
<keyword evidence="3 12" id="KW-0645">Protease</keyword>
<comment type="subcellular location">
    <subcellularLocation>
        <location evidence="2">Membrane</location>
        <topology evidence="2">Multi-pass membrane protein</topology>
    </subcellularLocation>
</comment>
<keyword evidence="4 10" id="KW-0812">Transmembrane</keyword>
<dbReference type="Pfam" id="PF02163">
    <property type="entry name" value="Peptidase_M50"/>
    <property type="match status" value="1"/>
</dbReference>
<keyword evidence="6" id="KW-0862">Zinc</keyword>
<dbReference type="GO" id="GO:0016020">
    <property type="term" value="C:membrane"/>
    <property type="evidence" value="ECO:0007669"/>
    <property type="project" value="UniProtKB-SubCell"/>
</dbReference>
<feature type="transmembrane region" description="Helical" evidence="10">
    <location>
        <begin position="381"/>
        <end position="400"/>
    </location>
</feature>
<feature type="transmembrane region" description="Helical" evidence="10">
    <location>
        <begin position="332"/>
        <end position="352"/>
    </location>
</feature>
<dbReference type="Gene3D" id="2.30.42.10">
    <property type="match status" value="1"/>
</dbReference>
<dbReference type="InterPro" id="IPR008915">
    <property type="entry name" value="Peptidase_M50"/>
</dbReference>
<proteinExistence type="predicted"/>
<evidence type="ECO:0000259" key="11">
    <source>
        <dbReference type="Pfam" id="PF02163"/>
    </source>
</evidence>
<name>A0A644T8B2_9ZZZZ</name>
<evidence type="ECO:0000256" key="5">
    <source>
        <dbReference type="ARBA" id="ARBA00022801"/>
    </source>
</evidence>
<dbReference type="InterPro" id="IPR036034">
    <property type="entry name" value="PDZ_sf"/>
</dbReference>
<evidence type="ECO:0000256" key="10">
    <source>
        <dbReference type="SAM" id="Phobius"/>
    </source>
</evidence>
<evidence type="ECO:0000256" key="8">
    <source>
        <dbReference type="ARBA" id="ARBA00023049"/>
    </source>
</evidence>
<evidence type="ECO:0000256" key="9">
    <source>
        <dbReference type="ARBA" id="ARBA00023136"/>
    </source>
</evidence>
<keyword evidence="8 12" id="KW-0482">Metalloprotease</keyword>
<keyword evidence="5 12" id="KW-0378">Hydrolase</keyword>
<evidence type="ECO:0000256" key="2">
    <source>
        <dbReference type="ARBA" id="ARBA00004141"/>
    </source>
</evidence>
<dbReference type="InterPro" id="IPR004387">
    <property type="entry name" value="Pept_M50_Zn"/>
</dbReference>
<feature type="transmembrane region" description="Helical" evidence="10">
    <location>
        <begin position="105"/>
        <end position="126"/>
    </location>
</feature>
<evidence type="ECO:0000256" key="6">
    <source>
        <dbReference type="ARBA" id="ARBA00022833"/>
    </source>
</evidence>
<keyword evidence="9 10" id="KW-0472">Membrane</keyword>
<comment type="caution">
    <text evidence="12">The sequence shown here is derived from an EMBL/GenBank/DDBJ whole genome shotgun (WGS) entry which is preliminary data.</text>
</comment>
<dbReference type="GO" id="GO:0006508">
    <property type="term" value="P:proteolysis"/>
    <property type="evidence" value="ECO:0007669"/>
    <property type="project" value="UniProtKB-KW"/>
</dbReference>
<dbReference type="AlphaFoldDB" id="A0A644T8B2"/>
<evidence type="ECO:0000256" key="1">
    <source>
        <dbReference type="ARBA" id="ARBA00001947"/>
    </source>
</evidence>
<comment type="cofactor">
    <cofactor evidence="1">
        <name>Zn(2+)</name>
        <dbReference type="ChEBI" id="CHEBI:29105"/>
    </cofactor>
</comment>
<feature type="domain" description="Peptidase M50" evidence="11">
    <location>
        <begin position="6"/>
        <end position="394"/>
    </location>
</feature>